<evidence type="ECO:0000313" key="3">
    <source>
        <dbReference type="Proteomes" id="UP000318102"/>
    </source>
</evidence>
<dbReference type="CDD" id="cd00093">
    <property type="entry name" value="HTH_XRE"/>
    <property type="match status" value="1"/>
</dbReference>
<evidence type="ECO:0000259" key="1">
    <source>
        <dbReference type="PROSITE" id="PS50943"/>
    </source>
</evidence>
<organism evidence="2 3">
    <name type="scientific">Paenibacillus agilis</name>
    <dbReference type="NCBI Taxonomy" id="3020863"/>
    <lineage>
        <taxon>Bacteria</taxon>
        <taxon>Bacillati</taxon>
        <taxon>Bacillota</taxon>
        <taxon>Bacilli</taxon>
        <taxon>Bacillales</taxon>
        <taxon>Paenibacillaceae</taxon>
        <taxon>Paenibacillus</taxon>
    </lineage>
</organism>
<gene>
    <name evidence="2" type="ORF">FPZ44_24095</name>
</gene>
<dbReference type="AlphaFoldDB" id="A0A559IET7"/>
<dbReference type="Proteomes" id="UP000318102">
    <property type="component" value="Unassembled WGS sequence"/>
</dbReference>
<reference evidence="2 3" key="1">
    <citation type="submission" date="2019-07" db="EMBL/GenBank/DDBJ databases">
        <authorList>
            <person name="Kim J."/>
        </authorList>
    </citation>
    <scope>NUCLEOTIDE SEQUENCE [LARGE SCALE GENOMIC DNA]</scope>
    <source>
        <strain evidence="2 3">N4</strain>
    </source>
</reference>
<proteinExistence type="predicted"/>
<dbReference type="PROSITE" id="PS50943">
    <property type="entry name" value="HTH_CROC1"/>
    <property type="match status" value="1"/>
</dbReference>
<sequence>MYLCNVAIRHCLSPAILNKGGVHLPQSASNRILFGELINQRRNELDLKLKHIAKFCGVSTNFISLVERGLKSPRDEVISKLAEILELDENSLFEMLDKIPPSINSVINEHDGFRELLGELSKKVKDEKLRNQLYVEVYDVYVDFLKRNNLE</sequence>
<dbReference type="Gene3D" id="1.10.260.40">
    <property type="entry name" value="lambda repressor-like DNA-binding domains"/>
    <property type="match status" value="1"/>
</dbReference>
<feature type="domain" description="HTH cro/C1-type" evidence="1">
    <location>
        <begin position="38"/>
        <end position="92"/>
    </location>
</feature>
<dbReference type="InterPro" id="IPR010982">
    <property type="entry name" value="Lambda_DNA-bd_dom_sf"/>
</dbReference>
<dbReference type="SUPFAM" id="SSF47413">
    <property type="entry name" value="lambda repressor-like DNA-binding domains"/>
    <property type="match status" value="1"/>
</dbReference>
<keyword evidence="3" id="KW-1185">Reference proteome</keyword>
<dbReference type="GO" id="GO:0003677">
    <property type="term" value="F:DNA binding"/>
    <property type="evidence" value="ECO:0007669"/>
    <property type="project" value="InterPro"/>
</dbReference>
<dbReference type="OrthoDB" id="34624at2"/>
<dbReference type="SMART" id="SM00530">
    <property type="entry name" value="HTH_XRE"/>
    <property type="match status" value="1"/>
</dbReference>
<comment type="caution">
    <text evidence="2">The sequence shown here is derived from an EMBL/GenBank/DDBJ whole genome shotgun (WGS) entry which is preliminary data.</text>
</comment>
<dbReference type="Pfam" id="PF01381">
    <property type="entry name" value="HTH_3"/>
    <property type="match status" value="1"/>
</dbReference>
<name>A0A559IET7_9BACL</name>
<accession>A0A559IET7</accession>
<dbReference type="EMBL" id="VNJK01000006">
    <property type="protein sequence ID" value="TVX86030.1"/>
    <property type="molecule type" value="Genomic_DNA"/>
</dbReference>
<protein>
    <submittedName>
        <fullName evidence="2">Helix-turn-helix domain-containing protein</fullName>
    </submittedName>
</protein>
<evidence type="ECO:0000313" key="2">
    <source>
        <dbReference type="EMBL" id="TVX86030.1"/>
    </source>
</evidence>
<dbReference type="InterPro" id="IPR001387">
    <property type="entry name" value="Cro/C1-type_HTH"/>
</dbReference>